<sequence>MEELWSSDQAASCYKNVIWSPDGTCALAALDSGVIELYEIVTSEPTPSMRLVFSVSEPEIVYDYCWSPTMTSQEPSTCLFASTGR</sequence>
<dbReference type="EMBL" id="KQ110516">
    <property type="protein sequence ID" value="KMS65333.1"/>
    <property type="molecule type" value="Genomic_DNA"/>
</dbReference>
<reference evidence="1 2" key="1">
    <citation type="journal article" date="2014" name="Nature">
        <title>The genome of the recently domesticated crop plant sugar beet (Beta vulgaris).</title>
        <authorList>
            <person name="Dohm J.C."/>
            <person name="Minoche A.E."/>
            <person name="Holtgrawe D."/>
            <person name="Capella-Gutierrez S."/>
            <person name="Zakrzewski F."/>
            <person name="Tafer H."/>
            <person name="Rupp O."/>
            <person name="Sorensen T.R."/>
            <person name="Stracke R."/>
            <person name="Reinhardt R."/>
            <person name="Goesmann A."/>
            <person name="Kraft T."/>
            <person name="Schulz B."/>
            <person name="Stadler P.F."/>
            <person name="Schmidt T."/>
            <person name="Gabaldon T."/>
            <person name="Lehrach H."/>
            <person name="Weisshaar B."/>
            <person name="Himmelbauer H."/>
        </authorList>
    </citation>
    <scope>NUCLEOTIDE SEQUENCE [LARGE SCALE GENOMIC DNA]</scope>
    <source>
        <tissue evidence="1">Taproot</tissue>
    </source>
</reference>
<feature type="non-terminal residue" evidence="1">
    <location>
        <position position="85"/>
    </location>
</feature>
<keyword evidence="2" id="KW-1185">Reference proteome</keyword>
<dbReference type="InterPro" id="IPR036322">
    <property type="entry name" value="WD40_repeat_dom_sf"/>
</dbReference>
<protein>
    <recommendedName>
        <fullName evidence="3">Anaphase-promoting complex subunit 4 WD40 domain-containing protein</fullName>
    </recommendedName>
</protein>
<dbReference type="Gramene" id="KMS65333">
    <property type="protein sequence ID" value="KMS65333"/>
    <property type="gene ID" value="BVRB_037050"/>
</dbReference>
<dbReference type="PANTHER" id="PTHR13211:SF0">
    <property type="entry name" value="TELOMERASE CAJAL BODY PROTEIN 1"/>
    <property type="match status" value="1"/>
</dbReference>
<organism evidence="1 2">
    <name type="scientific">Beta vulgaris subsp. vulgaris</name>
    <name type="common">Beet</name>
    <dbReference type="NCBI Taxonomy" id="3555"/>
    <lineage>
        <taxon>Eukaryota</taxon>
        <taxon>Viridiplantae</taxon>
        <taxon>Streptophyta</taxon>
        <taxon>Embryophyta</taxon>
        <taxon>Tracheophyta</taxon>
        <taxon>Spermatophyta</taxon>
        <taxon>Magnoliopsida</taxon>
        <taxon>eudicotyledons</taxon>
        <taxon>Gunneridae</taxon>
        <taxon>Pentapetalae</taxon>
        <taxon>Caryophyllales</taxon>
        <taxon>Chenopodiaceae</taxon>
        <taxon>Betoideae</taxon>
        <taxon>Beta</taxon>
    </lineage>
</organism>
<dbReference type="InterPro" id="IPR051150">
    <property type="entry name" value="SWT21/TCAB1_mRNA_Telomere"/>
</dbReference>
<accession>A0A0J7YQB0</accession>
<gene>
    <name evidence="1" type="ORF">BVRB_037050</name>
</gene>
<evidence type="ECO:0008006" key="3">
    <source>
        <dbReference type="Google" id="ProtNLM"/>
    </source>
</evidence>
<dbReference type="Proteomes" id="UP000035740">
    <property type="component" value="Unassembled WGS sequence"/>
</dbReference>
<dbReference type="InterPro" id="IPR015943">
    <property type="entry name" value="WD40/YVTN_repeat-like_dom_sf"/>
</dbReference>
<dbReference type="AlphaFoldDB" id="A0A0J7YQB0"/>
<dbReference type="SUPFAM" id="SSF50978">
    <property type="entry name" value="WD40 repeat-like"/>
    <property type="match status" value="1"/>
</dbReference>
<dbReference type="OrthoDB" id="239865at2759"/>
<evidence type="ECO:0000313" key="1">
    <source>
        <dbReference type="EMBL" id="KMS65333.1"/>
    </source>
</evidence>
<dbReference type="Gene3D" id="2.130.10.10">
    <property type="entry name" value="YVTN repeat-like/Quinoprotein amine dehydrogenase"/>
    <property type="match status" value="1"/>
</dbReference>
<proteinExistence type="predicted"/>
<name>A0A0J7YQB0_BETVV</name>
<dbReference type="PANTHER" id="PTHR13211">
    <property type="entry name" value="TELOMERASE CAJAL BODY PROTEIN 1"/>
    <property type="match status" value="1"/>
</dbReference>
<evidence type="ECO:0000313" key="2">
    <source>
        <dbReference type="Proteomes" id="UP000035740"/>
    </source>
</evidence>